<dbReference type="SUPFAM" id="SSF51161">
    <property type="entry name" value="Trimeric LpxA-like enzymes"/>
    <property type="match status" value="1"/>
</dbReference>
<accession>A0A940WPN8</accession>
<gene>
    <name evidence="1" type="ORF">JOL79_24590</name>
</gene>
<dbReference type="EMBL" id="JAFCNB010000016">
    <property type="protein sequence ID" value="MBP2706968.1"/>
    <property type="molecule type" value="Genomic_DNA"/>
</dbReference>
<organism evidence="1 2">
    <name type="scientific">Microbispora oryzae</name>
    <dbReference type="NCBI Taxonomy" id="2806554"/>
    <lineage>
        <taxon>Bacteria</taxon>
        <taxon>Bacillati</taxon>
        <taxon>Actinomycetota</taxon>
        <taxon>Actinomycetes</taxon>
        <taxon>Streptosporangiales</taxon>
        <taxon>Streptosporangiaceae</taxon>
        <taxon>Microbispora</taxon>
    </lineage>
</organism>
<proteinExistence type="predicted"/>
<evidence type="ECO:0000313" key="2">
    <source>
        <dbReference type="Proteomes" id="UP000674234"/>
    </source>
</evidence>
<dbReference type="InterPro" id="IPR011004">
    <property type="entry name" value="Trimer_LpxA-like_sf"/>
</dbReference>
<evidence type="ECO:0008006" key="3">
    <source>
        <dbReference type="Google" id="ProtNLM"/>
    </source>
</evidence>
<dbReference type="PANTHER" id="PTHR43300:SF7">
    <property type="entry name" value="UDP-N-ACETYLBACILLOSAMINE N-ACETYLTRANSFERASE"/>
    <property type="match status" value="1"/>
</dbReference>
<dbReference type="Proteomes" id="UP000674234">
    <property type="component" value="Unassembled WGS sequence"/>
</dbReference>
<protein>
    <recommendedName>
        <fullName evidence="3">PglD N-terminal domain-containing protein</fullName>
    </recommendedName>
</protein>
<dbReference type="Gene3D" id="2.160.10.10">
    <property type="entry name" value="Hexapeptide repeat proteins"/>
    <property type="match status" value="1"/>
</dbReference>
<reference evidence="1" key="1">
    <citation type="submission" date="2021-02" db="EMBL/GenBank/DDBJ databases">
        <title>Draft genome sequence of Microbispora sp. RL4-1S isolated from rice leaves in Thailand.</title>
        <authorList>
            <person name="Muangham S."/>
            <person name="Duangmal K."/>
        </authorList>
    </citation>
    <scope>NUCLEOTIDE SEQUENCE</scope>
    <source>
        <strain evidence="1">RL4-1S</strain>
    </source>
</reference>
<keyword evidence="2" id="KW-1185">Reference proteome</keyword>
<dbReference type="InterPro" id="IPR050179">
    <property type="entry name" value="Trans_hexapeptide_repeat"/>
</dbReference>
<dbReference type="RefSeq" id="WP_210158245.1">
    <property type="nucleotide sequence ID" value="NZ_JAFCNB010000016.1"/>
</dbReference>
<name>A0A940WPN8_9ACTN</name>
<dbReference type="AlphaFoldDB" id="A0A940WPN8"/>
<comment type="caution">
    <text evidence="1">The sequence shown here is derived from an EMBL/GenBank/DDBJ whole genome shotgun (WGS) entry which is preliminary data.</text>
</comment>
<sequence>MTGTGLVVIGAGTFAVEVARYLGDLVAAGHDDYRVARYLAVAGEPVHAPVELCAALDDFAPEPGTRVVLALADPALRRPLIDGLIAGHGLDAVNVVHPAARVGPAQIAGAGNIIGPDCYVGADAVLGGFNVVHYHCSIGHHSRVGSNNFFAPNFHCGSDVEIGDDNYFGLSCTIAPGVDAGSGSRFQAGITLFENPASGHSHLVPSRIKSIKTS</sequence>
<dbReference type="PANTHER" id="PTHR43300">
    <property type="entry name" value="ACETYLTRANSFERASE"/>
    <property type="match status" value="1"/>
</dbReference>
<evidence type="ECO:0000313" key="1">
    <source>
        <dbReference type="EMBL" id="MBP2706968.1"/>
    </source>
</evidence>